<evidence type="ECO:0000313" key="1">
    <source>
        <dbReference type="EMBL" id="MBD8016662.1"/>
    </source>
</evidence>
<name>A0ABR8WIB2_9BACL</name>
<comment type="caution">
    <text evidence="1">The sequence shown here is derived from an EMBL/GenBank/DDBJ whole genome shotgun (WGS) entry which is preliminary data.</text>
</comment>
<accession>A0ABR8WIB2</accession>
<dbReference type="Proteomes" id="UP000658980">
    <property type="component" value="Unassembled WGS sequence"/>
</dbReference>
<dbReference type="EMBL" id="JACSPU010000009">
    <property type="protein sequence ID" value="MBD8016662.1"/>
    <property type="molecule type" value="Genomic_DNA"/>
</dbReference>
<protein>
    <recommendedName>
        <fullName evidence="3">DUF3006 domain-containing protein</fullName>
    </recommendedName>
</protein>
<dbReference type="RefSeq" id="WP_191716843.1">
    <property type="nucleotide sequence ID" value="NZ_JACSPU010000009.1"/>
</dbReference>
<organism evidence="1 2">
    <name type="scientific">Planococcus wigleyi</name>
    <dbReference type="NCBI Taxonomy" id="2762216"/>
    <lineage>
        <taxon>Bacteria</taxon>
        <taxon>Bacillati</taxon>
        <taxon>Bacillota</taxon>
        <taxon>Bacilli</taxon>
        <taxon>Bacillales</taxon>
        <taxon>Caryophanaceae</taxon>
        <taxon>Planococcus</taxon>
    </lineage>
</organism>
<sequence>MKPGIYRVEAIDKRTALLKTIENGEEQYTFPITDFTHNVSVGDVVEVWQEGIKWKTKYMEEKTESVSSHAKDFVKRILDQE</sequence>
<proteinExistence type="predicted"/>
<evidence type="ECO:0000313" key="2">
    <source>
        <dbReference type="Proteomes" id="UP000658980"/>
    </source>
</evidence>
<evidence type="ECO:0008006" key="3">
    <source>
        <dbReference type="Google" id="ProtNLM"/>
    </source>
</evidence>
<gene>
    <name evidence="1" type="ORF">H9630_17810</name>
</gene>
<reference evidence="1 2" key="1">
    <citation type="submission" date="2020-08" db="EMBL/GenBank/DDBJ databases">
        <title>A Genomic Blueprint of the Chicken Gut Microbiome.</title>
        <authorList>
            <person name="Gilroy R."/>
            <person name="Ravi A."/>
            <person name="Getino M."/>
            <person name="Pursley I."/>
            <person name="Horton D.L."/>
            <person name="Alikhan N.-F."/>
            <person name="Baker D."/>
            <person name="Gharbi K."/>
            <person name="Hall N."/>
            <person name="Watson M."/>
            <person name="Adriaenssens E.M."/>
            <person name="Foster-Nyarko E."/>
            <person name="Jarju S."/>
            <person name="Secka A."/>
            <person name="Antonio M."/>
            <person name="Oren A."/>
            <person name="Chaudhuri R."/>
            <person name="La Ragione R.M."/>
            <person name="Hildebrand F."/>
            <person name="Pallen M.J."/>
        </authorList>
    </citation>
    <scope>NUCLEOTIDE SEQUENCE [LARGE SCALE GENOMIC DNA]</scope>
    <source>
        <strain evidence="1 2">Sa1BUA13</strain>
    </source>
</reference>
<keyword evidence="2" id="KW-1185">Reference proteome</keyword>